<accession>W7UZ16</accession>
<keyword evidence="1" id="KW-1133">Transmembrane helix</keyword>
<dbReference type="AlphaFoldDB" id="W7UZ16"/>
<dbReference type="EMBL" id="ATAX01000022">
    <property type="protein sequence ID" value="EWM53950.1"/>
    <property type="molecule type" value="Genomic_DNA"/>
</dbReference>
<organism evidence="2 3">
    <name type="scientific">Ruminococcus flavefaciens 007c</name>
    <dbReference type="NCBI Taxonomy" id="1341157"/>
    <lineage>
        <taxon>Bacteria</taxon>
        <taxon>Bacillati</taxon>
        <taxon>Bacillota</taxon>
        <taxon>Clostridia</taxon>
        <taxon>Eubacteriales</taxon>
        <taxon>Oscillospiraceae</taxon>
        <taxon>Ruminococcus</taxon>
    </lineage>
</organism>
<feature type="transmembrane region" description="Helical" evidence="1">
    <location>
        <begin position="7"/>
        <end position="24"/>
    </location>
</feature>
<dbReference type="eggNOG" id="ENOG5030SE4">
    <property type="taxonomic scope" value="Bacteria"/>
</dbReference>
<comment type="caution">
    <text evidence="2">The sequence shown here is derived from an EMBL/GenBank/DDBJ whole genome shotgun (WGS) entry which is preliminary data.</text>
</comment>
<name>W7UZ16_RUMFL</name>
<keyword evidence="1" id="KW-0472">Membrane</keyword>
<evidence type="ECO:0000313" key="2">
    <source>
        <dbReference type="EMBL" id="EWM53950.1"/>
    </source>
</evidence>
<dbReference type="PATRIC" id="fig|1341157.4.peg.1313"/>
<reference evidence="2 3" key="1">
    <citation type="journal article" date="2014" name="PLoS ONE">
        <title>Rumen cellulosomics: divergent fiber-degrading strategies revealed by comparative genome-wide analysis of six ruminococcal strains.</title>
        <authorList>
            <person name="Dassa B."/>
            <person name="Borovok I."/>
            <person name="Ruimy-Israeli V."/>
            <person name="Lamed R."/>
            <person name="Flint H.J."/>
            <person name="Duncan S.H."/>
            <person name="Henrissat B."/>
            <person name="Coutinho P."/>
            <person name="Morrison M."/>
            <person name="Mosoni P."/>
            <person name="Yeoman C.J."/>
            <person name="White B.A."/>
            <person name="Bayer E.A."/>
        </authorList>
    </citation>
    <scope>NUCLEOTIDE SEQUENCE [LARGE SCALE GENOMIC DNA]</scope>
    <source>
        <strain evidence="2 3">007c</strain>
    </source>
</reference>
<keyword evidence="3" id="KW-1185">Reference proteome</keyword>
<gene>
    <name evidence="2" type="ORF">RF007C_03300</name>
</gene>
<protein>
    <submittedName>
        <fullName evidence="2">Uncharacterized protein</fullName>
    </submittedName>
</protein>
<keyword evidence="1" id="KW-0812">Transmembrane</keyword>
<proteinExistence type="predicted"/>
<evidence type="ECO:0000313" key="3">
    <source>
        <dbReference type="Proteomes" id="UP000019365"/>
    </source>
</evidence>
<sequence>MKIKKIIKGIIGIGAVGGIAYAAYKLGESNGEVNERFRQKYDDDEDEYDFDDDEEGYNLYDNMVEPDDGCIAPAPCEDYWLNEYDKFLTEGYDENCDNGDHFYTRLRNLDSEGIPIKTLFMSVFFIIKYSRISNKKLRDELEISFEEAEHILNVLETACYVSSRDERYSRKVFIRNMTLEDLL</sequence>
<dbReference type="OrthoDB" id="1821648at2"/>
<evidence type="ECO:0000256" key="1">
    <source>
        <dbReference type="SAM" id="Phobius"/>
    </source>
</evidence>
<dbReference type="Proteomes" id="UP000019365">
    <property type="component" value="Unassembled WGS sequence"/>
</dbReference>
<dbReference type="RefSeq" id="WP_051456566.1">
    <property type="nucleotide sequence ID" value="NZ_ATAX01000022.1"/>
</dbReference>